<dbReference type="InterPro" id="IPR035897">
    <property type="entry name" value="Toll_tir_struct_dom_sf"/>
</dbReference>
<feature type="repeat" description="HEAT" evidence="7">
    <location>
        <begin position="745"/>
        <end position="783"/>
    </location>
</feature>
<reference evidence="11" key="1">
    <citation type="submission" date="2021-02" db="EMBL/GenBank/DDBJ databases">
        <authorList>
            <person name="Nowell W R."/>
        </authorList>
    </citation>
    <scope>NUCLEOTIDE SEQUENCE</scope>
</reference>
<dbReference type="PROSITE" id="PS50262">
    <property type="entry name" value="G_PROTEIN_RECEP_F1_2"/>
    <property type="match status" value="1"/>
</dbReference>
<dbReference type="OrthoDB" id="427509at2759"/>
<evidence type="ECO:0000313" key="14">
    <source>
        <dbReference type="Proteomes" id="UP000663877"/>
    </source>
</evidence>
<keyword evidence="5 8" id="KW-0472">Membrane</keyword>
<dbReference type="Pfam" id="PF05729">
    <property type="entry name" value="NACHT"/>
    <property type="match status" value="1"/>
</dbReference>
<feature type="transmembrane region" description="Helical" evidence="8">
    <location>
        <begin position="1637"/>
        <end position="1660"/>
    </location>
</feature>
<comment type="caution">
    <text evidence="11">The sequence shown here is derived from an EMBL/GenBank/DDBJ whole genome shotgun (WGS) entry which is preliminary data.</text>
</comment>
<feature type="repeat" description="HEAT" evidence="7">
    <location>
        <begin position="1305"/>
        <end position="1343"/>
    </location>
</feature>
<gene>
    <name evidence="11" type="ORF">BJG266_LOCUS23432</name>
    <name evidence="12" type="ORF">QVE165_LOCUS37088</name>
</gene>
<comment type="subcellular location">
    <subcellularLocation>
        <location evidence="1">Membrane</location>
    </subcellularLocation>
</comment>
<feature type="domain" description="NACHT" evidence="10">
    <location>
        <begin position="190"/>
        <end position="311"/>
    </location>
</feature>
<dbReference type="PROSITE" id="PS50077">
    <property type="entry name" value="HEAT_REPEAT"/>
    <property type="match status" value="5"/>
</dbReference>
<dbReference type="InterPro" id="IPR011989">
    <property type="entry name" value="ARM-like"/>
</dbReference>
<evidence type="ECO:0000256" key="5">
    <source>
        <dbReference type="ARBA" id="ARBA00023136"/>
    </source>
</evidence>
<dbReference type="SUPFAM" id="SSF48371">
    <property type="entry name" value="ARM repeat"/>
    <property type="match status" value="2"/>
</dbReference>
<dbReference type="InterPro" id="IPR021133">
    <property type="entry name" value="HEAT_type_2"/>
</dbReference>
<dbReference type="InterPro" id="IPR000157">
    <property type="entry name" value="TIR_dom"/>
</dbReference>
<dbReference type="GO" id="GO:0016491">
    <property type="term" value="F:oxidoreductase activity"/>
    <property type="evidence" value="ECO:0007669"/>
    <property type="project" value="TreeGrafter"/>
</dbReference>
<dbReference type="SUPFAM" id="SSF81321">
    <property type="entry name" value="Family A G protein-coupled receptor-like"/>
    <property type="match status" value="1"/>
</dbReference>
<dbReference type="SMART" id="SM00567">
    <property type="entry name" value="EZ_HEAT"/>
    <property type="match status" value="13"/>
</dbReference>
<dbReference type="Pfam" id="PF13676">
    <property type="entry name" value="TIR_2"/>
    <property type="match status" value="1"/>
</dbReference>
<dbReference type="EMBL" id="CAJNOM010000380">
    <property type="protein sequence ID" value="CAF1405495.1"/>
    <property type="molecule type" value="Genomic_DNA"/>
</dbReference>
<evidence type="ECO:0000313" key="13">
    <source>
        <dbReference type="Proteomes" id="UP000663832"/>
    </source>
</evidence>
<feature type="transmembrane region" description="Helical" evidence="8">
    <location>
        <begin position="1692"/>
        <end position="1715"/>
    </location>
</feature>
<evidence type="ECO:0000256" key="4">
    <source>
        <dbReference type="ARBA" id="ARBA00022989"/>
    </source>
</evidence>
<keyword evidence="4 8" id="KW-1133">Transmembrane helix</keyword>
<evidence type="ECO:0000259" key="9">
    <source>
        <dbReference type="PROSITE" id="PS50262"/>
    </source>
</evidence>
<comment type="function">
    <text evidence="6">Catalyzes the hydroxylation of the N(6)-(4-aminobutyl)-L-lysine intermediate produced by deoxyhypusine synthase/DHPS on a critical lysine of the eukaryotic translation initiation factor 5A/eIF-5A. This is the second step of the post-translational modification of that lysine into an unusual amino acid residue named hypusine. Hypusination is unique to mature eIF-5A factor and is essential for its function.</text>
</comment>
<dbReference type="InterPro" id="IPR027417">
    <property type="entry name" value="P-loop_NTPase"/>
</dbReference>
<dbReference type="Gene3D" id="1.25.10.10">
    <property type="entry name" value="Leucine-rich Repeat Variant"/>
    <property type="match status" value="5"/>
</dbReference>
<feature type="repeat" description="HEAT" evidence="7">
    <location>
        <begin position="1165"/>
        <end position="1203"/>
    </location>
</feature>
<dbReference type="SUPFAM" id="SSF52540">
    <property type="entry name" value="P-loop containing nucleoside triphosphate hydrolases"/>
    <property type="match status" value="1"/>
</dbReference>
<dbReference type="Pfam" id="PF13646">
    <property type="entry name" value="HEAT_2"/>
    <property type="match status" value="6"/>
</dbReference>
<dbReference type="InterPro" id="IPR034085">
    <property type="entry name" value="TOG"/>
</dbReference>
<dbReference type="PANTHER" id="PTHR12697:SF5">
    <property type="entry name" value="DEOXYHYPUSINE HYDROXYLASE"/>
    <property type="match status" value="1"/>
</dbReference>
<evidence type="ECO:0000259" key="10">
    <source>
        <dbReference type="PROSITE" id="PS50837"/>
    </source>
</evidence>
<evidence type="ECO:0000256" key="8">
    <source>
        <dbReference type="SAM" id="Phobius"/>
    </source>
</evidence>
<accession>A0A814S0K9</accession>
<dbReference type="PANTHER" id="PTHR12697">
    <property type="entry name" value="PBS LYASE HEAT-LIKE PROTEIN"/>
    <property type="match status" value="1"/>
</dbReference>
<dbReference type="Gene3D" id="1.20.1070.10">
    <property type="entry name" value="Rhodopsin 7-helix transmembrane proteins"/>
    <property type="match status" value="1"/>
</dbReference>
<evidence type="ECO:0000256" key="1">
    <source>
        <dbReference type="ARBA" id="ARBA00004370"/>
    </source>
</evidence>
<dbReference type="InterPro" id="IPR007111">
    <property type="entry name" value="NACHT_NTPase"/>
</dbReference>
<dbReference type="SUPFAM" id="SSF52200">
    <property type="entry name" value="Toll/Interleukin receptor TIR domain"/>
    <property type="match status" value="1"/>
</dbReference>
<feature type="transmembrane region" description="Helical" evidence="8">
    <location>
        <begin position="1594"/>
        <end position="1617"/>
    </location>
</feature>
<dbReference type="SMART" id="SM01349">
    <property type="entry name" value="TOG"/>
    <property type="match status" value="1"/>
</dbReference>
<keyword evidence="13" id="KW-1185">Reference proteome</keyword>
<feature type="repeat" description="HEAT" evidence="7">
    <location>
        <begin position="1270"/>
        <end position="1308"/>
    </location>
</feature>
<evidence type="ECO:0008006" key="15">
    <source>
        <dbReference type="Google" id="ProtNLM"/>
    </source>
</evidence>
<dbReference type="Gene3D" id="3.40.50.300">
    <property type="entry name" value="P-loop containing nucleotide triphosphate hydrolases"/>
    <property type="match status" value="1"/>
</dbReference>
<dbReference type="EMBL" id="CAJNOI010000156">
    <property type="protein sequence ID" value="CAF1138902.1"/>
    <property type="molecule type" value="Genomic_DNA"/>
</dbReference>
<dbReference type="GO" id="GO:0007165">
    <property type="term" value="P:signal transduction"/>
    <property type="evidence" value="ECO:0007669"/>
    <property type="project" value="InterPro"/>
</dbReference>
<feature type="transmembrane region" description="Helical" evidence="8">
    <location>
        <begin position="1522"/>
        <end position="1541"/>
    </location>
</feature>
<feature type="repeat" description="HEAT" evidence="7">
    <location>
        <begin position="780"/>
        <end position="818"/>
    </location>
</feature>
<dbReference type="InterPro" id="IPR000357">
    <property type="entry name" value="HEAT"/>
</dbReference>
<feature type="domain" description="G-protein coupled receptors family 1 profile" evidence="9">
    <location>
        <begin position="1496"/>
        <end position="1750"/>
    </location>
</feature>
<name>A0A814S0K9_9BILA</name>
<evidence type="ECO:0000256" key="2">
    <source>
        <dbReference type="ARBA" id="ARBA00022692"/>
    </source>
</evidence>
<keyword evidence="3" id="KW-0677">Repeat</keyword>
<protein>
    <recommendedName>
        <fullName evidence="15">NACHT domain-containing protein</fullName>
    </recommendedName>
</protein>
<dbReference type="Proteomes" id="UP000663877">
    <property type="component" value="Unassembled WGS sequence"/>
</dbReference>
<evidence type="ECO:0000313" key="12">
    <source>
        <dbReference type="EMBL" id="CAF1405495.1"/>
    </source>
</evidence>
<keyword evidence="2 8" id="KW-0812">Transmembrane</keyword>
<dbReference type="Proteomes" id="UP000663832">
    <property type="component" value="Unassembled WGS sequence"/>
</dbReference>
<feature type="transmembrane region" description="Helical" evidence="8">
    <location>
        <begin position="1727"/>
        <end position="1748"/>
    </location>
</feature>
<feature type="transmembrane region" description="Helical" evidence="8">
    <location>
        <begin position="1478"/>
        <end position="1502"/>
    </location>
</feature>
<dbReference type="InterPro" id="IPR017452">
    <property type="entry name" value="GPCR_Rhodpsn_7TM"/>
</dbReference>
<evidence type="ECO:0000256" key="7">
    <source>
        <dbReference type="PROSITE-ProRule" id="PRU00103"/>
    </source>
</evidence>
<dbReference type="Pfam" id="PF02985">
    <property type="entry name" value="HEAT"/>
    <property type="match status" value="1"/>
</dbReference>
<evidence type="ECO:0000313" key="11">
    <source>
        <dbReference type="EMBL" id="CAF1138902.1"/>
    </source>
</evidence>
<organism evidence="11 14">
    <name type="scientific">Adineta steineri</name>
    <dbReference type="NCBI Taxonomy" id="433720"/>
    <lineage>
        <taxon>Eukaryota</taxon>
        <taxon>Metazoa</taxon>
        <taxon>Spiralia</taxon>
        <taxon>Gnathifera</taxon>
        <taxon>Rotifera</taxon>
        <taxon>Eurotatoria</taxon>
        <taxon>Bdelloidea</taxon>
        <taxon>Adinetida</taxon>
        <taxon>Adinetidae</taxon>
        <taxon>Adineta</taxon>
    </lineage>
</organism>
<dbReference type="GO" id="GO:0016020">
    <property type="term" value="C:membrane"/>
    <property type="evidence" value="ECO:0007669"/>
    <property type="project" value="UniProtKB-SubCell"/>
</dbReference>
<feature type="transmembrane region" description="Helical" evidence="8">
    <location>
        <begin position="1561"/>
        <end position="1582"/>
    </location>
</feature>
<dbReference type="InterPro" id="IPR016024">
    <property type="entry name" value="ARM-type_fold"/>
</dbReference>
<proteinExistence type="predicted"/>
<dbReference type="PROSITE" id="PS50837">
    <property type="entry name" value="NACHT"/>
    <property type="match status" value="1"/>
</dbReference>
<dbReference type="InterPro" id="IPR004155">
    <property type="entry name" value="PBS_lyase_HEAT"/>
</dbReference>
<evidence type="ECO:0000256" key="6">
    <source>
        <dbReference type="ARBA" id="ARBA00045876"/>
    </source>
</evidence>
<sequence length="1768" mass="201890">MAEGVENASVVCCFMSPEYQESDNCKLELKYAQTRRKRILPCIVTKQKGWKPSDWLGLITAGLLYVNFKDDSEETIRLKAKELINRIKEQSSSLESTSELTYLTEIIKYEYMRTQNTHIGFIMDPNKSYPIKQNYINLNIVKSKDLHDKKKKIYEAQLNNAAVTNFEDIDDIKADIDIKDIFEICKSQEKQVLITGRAGVGKSAFCRYVAYQWAMGSYWLQYKLLVFIPLRHLTANRYPPDKNYSLLDLVKKELFNDNLSEYDTKLLKKQFNAKTTLWVLDGYDEIVQNVPPHLGSLFKQLLITPHHILTSRSCMNTLLYNVQMEIMGFTDQNIEEYVEQFFHQIDNASNKSKTLLNFLNINQSISSIAHIPINLELICSLWTHEDWTETKELTITKLYTMMTKSLCERYLKGLTDRTLQIFTNDVEEHCRKELTFLENLAFNAMKSNSIILRPSLLRAALNEMKLSGQEYPYILNMGVLQNFDKQENNNQFETNKDHYFVHLSFQEYFAARYLVNTLNGSSRQKTIEFIKTNKYNQRYTLLFAFVSGLLAQSNSHPFLNTFWNIILGESLDIVGIRHIQLIISCIEQSSHRLHLSLHAQLSDFITRWIEFAVLTQYNTIYEQLVNSLDLYPSLGRLQPVIDVFIKLLRNKDSATKIKVCRLISKLSFVNLSQTLLRSLVRAFQDKNSDVRRFACKALCNIGKQTATNNVISELLIALEDKNENVRRYACITFEKIGEKVAISEVINRLVTTLEDDDAYVRMSACQALGQVSTKVEMNAVISHLVNTLKDENENVRMSACLTLQKIGERTSMNDLISKLMNALKHENEYVRQYTCQVLSGINEKAITKEVISNLLIVLYDRIDDVRKSACDALGKISESTVSTEIINHLIVVLEDEDEYVRKSACDALGKIGEQAATSVIINRLLMVLDDENEDVRISACIALAKIGKKAATNEVISRLLTALEHENEYVRQYARVVLGKMGELAATNEVINKLVIALEDEDEYVRMSACQTLGKMGRKVANNEVIDKLVVMLEDKNENVKRSACIALREIGETTATNEMIKNLVIALNSKDENIRMSACIALDEIGRKDATIDINSKLMAALIHENEYVTQYAHLALGKIGEKAVTNEVVSKLMIALEHKNKCMRQYACQALAGIGERAATNEMISKLVSALDDDNHYVRKSACHALGKMGESVATTEIISKLVIVLDDKNEDVTMSACIALEEIGGKAATNEVINTLLTALEHENEYIRRYACRALGKLSDKAATNEITKKLVTILEDEDEYVRISACQALGKMSEKVTTNDIIKMLLNALGDEKENVRMNACQVLKNIGEKAAMNEVISKLVIVLQDEITYVRISACQALGEMGVKAAMNEVISTLAIALEDENNYVRHYAYEALGKMGERAATNEVIERLLRCFNYEDHVDIRAMHSILEKFLSFFSMLIQLDSNTVATLHTYTDQVAEFTWKMNLTKTIVESWFIPLDIFMIIPITLAVILGMIFLIVISIDKTCHTVPMMFTANRLLSAFVLGCVLLSLCVFTLINDLRQVQYQDSLCVFRGYMVYAVGAAQNYSNAVEAFYRYILVVYPSRLYFRSIRFQAIIICISWIISFIYALAFLFNNEIIYNVDNQICQLPLRLSFSILYMSFFTYGIPILLIVFYYFKLVRYVKEIRRHTIPANTLLRAQRELKMVERIVIRIIVMILTFLPLTLFTFMSFFNCAPKYHFRIAYIPMYIAMFPLLLLLFLVTAPLKISVMKRIKCRSNMVVSTVA</sequence>
<evidence type="ECO:0000256" key="3">
    <source>
        <dbReference type="ARBA" id="ARBA00022737"/>
    </source>
</evidence>